<dbReference type="PANTHER" id="PTHR11567">
    <property type="entry name" value="ACID PHOSPHATASE-RELATED"/>
    <property type="match status" value="1"/>
</dbReference>
<protein>
    <submittedName>
        <fullName evidence="4">Acid phosphatase-like protein 2</fullName>
    </submittedName>
</protein>
<evidence type="ECO:0000313" key="5">
    <source>
        <dbReference type="Proteomes" id="UP000031036"/>
    </source>
</evidence>
<dbReference type="STRING" id="6265.A0A0B2W1V4"/>
<dbReference type="InterPro" id="IPR050645">
    <property type="entry name" value="Histidine_acid_phosphatase"/>
</dbReference>
<evidence type="ECO:0000256" key="3">
    <source>
        <dbReference type="SAM" id="Phobius"/>
    </source>
</evidence>
<dbReference type="EMBL" id="JPKZ01000400">
    <property type="protein sequence ID" value="KHN87597.1"/>
    <property type="molecule type" value="Genomic_DNA"/>
</dbReference>
<dbReference type="InterPro" id="IPR033379">
    <property type="entry name" value="Acid_Pase_AS"/>
</dbReference>
<dbReference type="InterPro" id="IPR000560">
    <property type="entry name" value="His_Pase_clade-2"/>
</dbReference>
<keyword evidence="3" id="KW-1133">Transmembrane helix</keyword>
<organism evidence="4 5">
    <name type="scientific">Toxocara canis</name>
    <name type="common">Canine roundworm</name>
    <dbReference type="NCBI Taxonomy" id="6265"/>
    <lineage>
        <taxon>Eukaryota</taxon>
        <taxon>Metazoa</taxon>
        <taxon>Ecdysozoa</taxon>
        <taxon>Nematoda</taxon>
        <taxon>Chromadorea</taxon>
        <taxon>Rhabditida</taxon>
        <taxon>Spirurina</taxon>
        <taxon>Ascaridomorpha</taxon>
        <taxon>Ascaridoidea</taxon>
        <taxon>Toxocaridae</taxon>
        <taxon>Toxocara</taxon>
    </lineage>
</organism>
<comment type="similarity">
    <text evidence="2">Belongs to the histidine acid phosphatase family.</text>
</comment>
<dbReference type="AlphaFoldDB" id="A0A0B2W1V4"/>
<evidence type="ECO:0000256" key="1">
    <source>
        <dbReference type="ARBA" id="ARBA00000032"/>
    </source>
</evidence>
<dbReference type="Gene3D" id="3.40.50.1240">
    <property type="entry name" value="Phosphoglycerate mutase-like"/>
    <property type="match status" value="1"/>
</dbReference>
<comment type="caution">
    <text evidence="4">The sequence shown here is derived from an EMBL/GenBank/DDBJ whole genome shotgun (WGS) entry which is preliminary data.</text>
</comment>
<gene>
    <name evidence="4" type="primary">acpl2</name>
    <name evidence="4" type="ORF">Tcan_18409</name>
</gene>
<dbReference type="PROSITE" id="PS00616">
    <property type="entry name" value="HIS_ACID_PHOSPHAT_1"/>
    <property type="match status" value="1"/>
</dbReference>
<reference evidence="4 5" key="1">
    <citation type="submission" date="2014-11" db="EMBL/GenBank/DDBJ databases">
        <title>Genetic blueprint of the zoonotic pathogen Toxocara canis.</title>
        <authorList>
            <person name="Zhu X.-Q."/>
            <person name="Korhonen P.K."/>
            <person name="Cai H."/>
            <person name="Young N.D."/>
            <person name="Nejsum P."/>
            <person name="von Samson-Himmelstjerna G."/>
            <person name="Boag P.R."/>
            <person name="Tan P."/>
            <person name="Li Q."/>
            <person name="Min J."/>
            <person name="Yang Y."/>
            <person name="Wang X."/>
            <person name="Fang X."/>
            <person name="Hall R.S."/>
            <person name="Hofmann A."/>
            <person name="Sternberg P.W."/>
            <person name="Jex A.R."/>
            <person name="Gasser R.B."/>
        </authorList>
    </citation>
    <scope>NUCLEOTIDE SEQUENCE [LARGE SCALE GENOMIC DNA]</scope>
    <source>
        <strain evidence="4">PN_DK_2014</strain>
    </source>
</reference>
<proteinExistence type="inferred from homology"/>
<evidence type="ECO:0000313" key="4">
    <source>
        <dbReference type="EMBL" id="KHN87597.1"/>
    </source>
</evidence>
<keyword evidence="3" id="KW-0812">Transmembrane</keyword>
<dbReference type="SUPFAM" id="SSF53254">
    <property type="entry name" value="Phosphoglycerate mutase-like"/>
    <property type="match status" value="1"/>
</dbReference>
<dbReference type="Pfam" id="PF00328">
    <property type="entry name" value="His_Phos_2"/>
    <property type="match status" value="1"/>
</dbReference>
<dbReference type="GO" id="GO:0003993">
    <property type="term" value="F:acid phosphatase activity"/>
    <property type="evidence" value="ECO:0007669"/>
    <property type="project" value="UniProtKB-EC"/>
</dbReference>
<keyword evidence="5" id="KW-1185">Reference proteome</keyword>
<name>A0A0B2W1V4_TOXCA</name>
<keyword evidence="3" id="KW-0472">Membrane</keyword>
<dbReference type="Proteomes" id="UP000031036">
    <property type="component" value="Unassembled WGS sequence"/>
</dbReference>
<accession>A0A0B2W1V4</accession>
<dbReference type="OMA" id="DWEWNYY"/>
<dbReference type="InterPro" id="IPR029033">
    <property type="entry name" value="His_PPase_superfam"/>
</dbReference>
<evidence type="ECO:0000256" key="2">
    <source>
        <dbReference type="ARBA" id="ARBA00005375"/>
    </source>
</evidence>
<dbReference type="OrthoDB" id="10262962at2759"/>
<dbReference type="PANTHER" id="PTHR11567:SF187">
    <property type="entry name" value="2,3-BISPHOSPHOGLYCERATE 3-PHOSPHATASE"/>
    <property type="match status" value="1"/>
</dbReference>
<comment type="catalytic activity">
    <reaction evidence="1">
        <text>a phosphate monoester + H2O = an alcohol + phosphate</text>
        <dbReference type="Rhea" id="RHEA:15017"/>
        <dbReference type="ChEBI" id="CHEBI:15377"/>
        <dbReference type="ChEBI" id="CHEBI:30879"/>
        <dbReference type="ChEBI" id="CHEBI:43474"/>
        <dbReference type="ChEBI" id="CHEBI:67140"/>
        <dbReference type="EC" id="3.1.3.2"/>
    </reaction>
</comment>
<feature type="transmembrane region" description="Helical" evidence="3">
    <location>
        <begin position="7"/>
        <end position="28"/>
    </location>
</feature>
<sequence>MGRWPRYWLLIAFALFVLYSLFNGNFLISVTSKDGMLPMLLREMCQFVEEPIVGVEGEVPSEMGTLRGVVIVFRHGDRSPLHGEVDTAGSCSPFRDIDRRSFADYQRLVQSPHFKHFVKLEEPMDKFERAPSASRCALGEMTAEGALQHLKFGSFLHRQYTRNGWLTQSEHKWDLQFASTPYVRTFQSALAFIASFIYPLHKLFGRIRLGVSNMTHFCMDEKCHCENVLDLHRTYEEERTRFFESYFGLRTASRVRSLMSVYGIDISDPLHFVDISLGRYICRRMPLPCRGDVCIGYDDVVQMANIVSERDSAMFNSSSKSSGSVLRRLAVAESAAILQSVSHVIQTLHRNRSRNVLRVYSGHDVTLRPLLFALGLPHREPSHYISRLVFEIYEKKVVSASTTDVNLFLRILHNGIDRTHDLTFCRKFTFLSSNLCPVATFQRFVDEDLFRIAHTKSLNELCSQKVLKRFDSVVN</sequence>